<evidence type="ECO:0000313" key="2">
    <source>
        <dbReference type="Proteomes" id="UP000785679"/>
    </source>
</evidence>
<gene>
    <name evidence="1" type="ORF">FGO68_gene11685</name>
</gene>
<dbReference type="AlphaFoldDB" id="A0A8J8P7M9"/>
<comment type="caution">
    <text evidence="1">The sequence shown here is derived from an EMBL/GenBank/DDBJ whole genome shotgun (WGS) entry which is preliminary data.</text>
</comment>
<keyword evidence="2" id="KW-1185">Reference proteome</keyword>
<dbReference type="EMBL" id="RRYP01000359">
    <property type="protein sequence ID" value="TNV87555.1"/>
    <property type="molecule type" value="Genomic_DNA"/>
</dbReference>
<proteinExistence type="predicted"/>
<sequence>MALEARCLLITYRHHQLINCPYYFNLYRVQFNEINNKELYSHCCLILIKRFYWDYNIQLLQRRHYIILELTITPTLSLSQPPNLNHHKSQYVNLTLITRFNSIKHQQAYVSEHFSIVTEYQTDNIGDKKAKTIVVTRIISPNPHQIQTPYHNNYSISRQQIYKQD</sequence>
<evidence type="ECO:0000313" key="1">
    <source>
        <dbReference type="EMBL" id="TNV87555.1"/>
    </source>
</evidence>
<reference evidence="1" key="1">
    <citation type="submission" date="2019-06" db="EMBL/GenBank/DDBJ databases">
        <authorList>
            <person name="Zheng W."/>
        </authorList>
    </citation>
    <scope>NUCLEOTIDE SEQUENCE</scope>
    <source>
        <strain evidence="1">QDHG01</strain>
    </source>
</reference>
<accession>A0A8J8P7M9</accession>
<name>A0A8J8P7M9_HALGN</name>
<organism evidence="1 2">
    <name type="scientific">Halteria grandinella</name>
    <dbReference type="NCBI Taxonomy" id="5974"/>
    <lineage>
        <taxon>Eukaryota</taxon>
        <taxon>Sar</taxon>
        <taxon>Alveolata</taxon>
        <taxon>Ciliophora</taxon>
        <taxon>Intramacronucleata</taxon>
        <taxon>Spirotrichea</taxon>
        <taxon>Stichotrichia</taxon>
        <taxon>Sporadotrichida</taxon>
        <taxon>Halteriidae</taxon>
        <taxon>Halteria</taxon>
    </lineage>
</organism>
<dbReference type="Proteomes" id="UP000785679">
    <property type="component" value="Unassembled WGS sequence"/>
</dbReference>
<protein>
    <submittedName>
        <fullName evidence="1">Uncharacterized protein</fullName>
    </submittedName>
</protein>